<proteinExistence type="predicted"/>
<dbReference type="EMBL" id="CM042043">
    <property type="protein sequence ID" value="KAI3695753.1"/>
    <property type="molecule type" value="Genomic_DNA"/>
</dbReference>
<sequence length="742" mass="80004">MEILLLLIFFSLCLNTIEIDQNERKPYIVYMGASSDKKTLTSMANDHNSLLLETIGDETIARESKLHSYGRSFNGFVANLLPHEANQLSNKEGVLTVFPNTMLELHTTRSWDFIGMPLTGTKRNLEVESNLIIGVLDTGIWPQSASFNDKGYGPPPPKWKGKCFLGANFTGCNNKVIGAQYSHIGARPEEMLSPADKEGHGTHTASTAAGVPVKSASVYGIGKGTARGGVHSARIAAYKVCWGGSCSEMDLLAGFDMAIADGVDVISVSIGGTPRQLFQDSMAIGAFHAMKKGIFVACSAGNEGPHQLTVKNVAPWMTTVGASSTDRQFVSDVKLGNGETITGIAVNTFSSKKKMYPLISGARAANDSETYRNASACDFGSLSDKMVKGKIVYCLGKNDQDVTLYNKRVAGLILSRDKDYDIPSAFLIPGTTVSEDEGLSIDHYINSTKKSVAVIRKTRSIKMSDAPFVASFSSRGPQLITPNILKPDIVAPGLGILAAYSKLSSMTGHPDFDKRFVDYKIASGTSMACPHVAAAAAYVKSFHPTWSPAAIKSALMTTATPLKVNTKDMELASGSGLINPIKARNPGLVYDINMSAYVRFLCKAGYNSTTLGILIGGKKIYDCNNYKPTKGADGLNYPSIHLHVQSNVTTFSAVYKRVVKNVGDEKATYNVEVVSPKGLSIKVDPSTLSFDKLNKKRAFTVVLEGTFDEKHASLLSGSLSWKSSKHSVVSPIVVYRYLPPIW</sequence>
<organism evidence="1 2">
    <name type="scientific">Smallanthus sonchifolius</name>
    <dbReference type="NCBI Taxonomy" id="185202"/>
    <lineage>
        <taxon>Eukaryota</taxon>
        <taxon>Viridiplantae</taxon>
        <taxon>Streptophyta</taxon>
        <taxon>Embryophyta</taxon>
        <taxon>Tracheophyta</taxon>
        <taxon>Spermatophyta</taxon>
        <taxon>Magnoliopsida</taxon>
        <taxon>eudicotyledons</taxon>
        <taxon>Gunneridae</taxon>
        <taxon>Pentapetalae</taxon>
        <taxon>asterids</taxon>
        <taxon>campanulids</taxon>
        <taxon>Asterales</taxon>
        <taxon>Asteraceae</taxon>
        <taxon>Asteroideae</taxon>
        <taxon>Heliantheae alliance</taxon>
        <taxon>Millerieae</taxon>
        <taxon>Smallanthus</taxon>
    </lineage>
</organism>
<protein>
    <submittedName>
        <fullName evidence="1">Uncharacterized protein</fullName>
    </submittedName>
</protein>
<reference evidence="2" key="1">
    <citation type="journal article" date="2022" name="Mol. Ecol. Resour.">
        <title>The genomes of chicory, endive, great burdock and yacon provide insights into Asteraceae palaeo-polyploidization history and plant inulin production.</title>
        <authorList>
            <person name="Fan W."/>
            <person name="Wang S."/>
            <person name="Wang H."/>
            <person name="Wang A."/>
            <person name="Jiang F."/>
            <person name="Liu H."/>
            <person name="Zhao H."/>
            <person name="Xu D."/>
            <person name="Zhang Y."/>
        </authorList>
    </citation>
    <scope>NUCLEOTIDE SEQUENCE [LARGE SCALE GENOMIC DNA]</scope>
    <source>
        <strain evidence="2">cv. Yunnan</strain>
    </source>
</reference>
<evidence type="ECO:0000313" key="1">
    <source>
        <dbReference type="EMBL" id="KAI3695753.1"/>
    </source>
</evidence>
<keyword evidence="2" id="KW-1185">Reference proteome</keyword>
<name>A0ACB8ZDT2_9ASTR</name>
<dbReference type="Proteomes" id="UP001056120">
    <property type="component" value="Linkage Group LG26"/>
</dbReference>
<evidence type="ECO:0000313" key="2">
    <source>
        <dbReference type="Proteomes" id="UP001056120"/>
    </source>
</evidence>
<accession>A0ACB8ZDT2</accession>
<comment type="caution">
    <text evidence="1">The sequence shown here is derived from an EMBL/GenBank/DDBJ whole genome shotgun (WGS) entry which is preliminary data.</text>
</comment>
<reference evidence="1 2" key="2">
    <citation type="journal article" date="2022" name="Mol. Ecol. Resour.">
        <title>The genomes of chicory, endive, great burdock and yacon provide insights into Asteraceae paleo-polyploidization history and plant inulin production.</title>
        <authorList>
            <person name="Fan W."/>
            <person name="Wang S."/>
            <person name="Wang H."/>
            <person name="Wang A."/>
            <person name="Jiang F."/>
            <person name="Liu H."/>
            <person name="Zhao H."/>
            <person name="Xu D."/>
            <person name="Zhang Y."/>
        </authorList>
    </citation>
    <scope>NUCLEOTIDE SEQUENCE [LARGE SCALE GENOMIC DNA]</scope>
    <source>
        <strain evidence="2">cv. Yunnan</strain>
        <tissue evidence="1">Leaves</tissue>
    </source>
</reference>
<gene>
    <name evidence="1" type="ORF">L1987_78753</name>
</gene>